<gene>
    <name evidence="1" type="primary">Necator_chrII.g5862</name>
    <name evidence="1" type="ORF">RB195_018069</name>
</gene>
<name>A0ABR1CB41_NECAM</name>
<reference evidence="1 2" key="1">
    <citation type="submission" date="2023-08" db="EMBL/GenBank/DDBJ databases">
        <title>A Necator americanus chromosomal reference genome.</title>
        <authorList>
            <person name="Ilik V."/>
            <person name="Petrzelkova K.J."/>
            <person name="Pardy F."/>
            <person name="Fuh T."/>
            <person name="Niatou-Singa F.S."/>
            <person name="Gouil Q."/>
            <person name="Baker L."/>
            <person name="Ritchie M.E."/>
            <person name="Jex A.R."/>
            <person name="Gazzola D."/>
            <person name="Li H."/>
            <person name="Toshio Fujiwara R."/>
            <person name="Zhan B."/>
            <person name="Aroian R.V."/>
            <person name="Pafco B."/>
            <person name="Schwarz E.M."/>
        </authorList>
    </citation>
    <scope>NUCLEOTIDE SEQUENCE [LARGE SCALE GENOMIC DNA]</scope>
    <source>
        <strain evidence="1 2">Aroian</strain>
        <tissue evidence="1">Whole animal</tissue>
    </source>
</reference>
<organism evidence="1 2">
    <name type="scientific">Necator americanus</name>
    <name type="common">Human hookworm</name>
    <dbReference type="NCBI Taxonomy" id="51031"/>
    <lineage>
        <taxon>Eukaryota</taxon>
        <taxon>Metazoa</taxon>
        <taxon>Ecdysozoa</taxon>
        <taxon>Nematoda</taxon>
        <taxon>Chromadorea</taxon>
        <taxon>Rhabditida</taxon>
        <taxon>Rhabditina</taxon>
        <taxon>Rhabditomorpha</taxon>
        <taxon>Strongyloidea</taxon>
        <taxon>Ancylostomatidae</taxon>
        <taxon>Bunostominae</taxon>
        <taxon>Necator</taxon>
    </lineage>
</organism>
<sequence>MEPEQQSVVLEKWFYLTDQTSDNRNCLIELCQQTNLIICIHVQEESSTPSAYVARDNPINARGAAKVKDPDS</sequence>
<protein>
    <submittedName>
        <fullName evidence="1">Uncharacterized protein</fullName>
    </submittedName>
</protein>
<evidence type="ECO:0000313" key="1">
    <source>
        <dbReference type="EMBL" id="KAK6734655.1"/>
    </source>
</evidence>
<keyword evidence="2" id="KW-1185">Reference proteome</keyword>
<evidence type="ECO:0000313" key="2">
    <source>
        <dbReference type="Proteomes" id="UP001303046"/>
    </source>
</evidence>
<dbReference type="Proteomes" id="UP001303046">
    <property type="component" value="Unassembled WGS sequence"/>
</dbReference>
<dbReference type="EMBL" id="JAVFWL010000002">
    <property type="protein sequence ID" value="KAK6734655.1"/>
    <property type="molecule type" value="Genomic_DNA"/>
</dbReference>
<comment type="caution">
    <text evidence="1">The sequence shown here is derived from an EMBL/GenBank/DDBJ whole genome shotgun (WGS) entry which is preliminary data.</text>
</comment>
<proteinExistence type="predicted"/>
<accession>A0ABR1CB41</accession>